<evidence type="ECO:0000313" key="2">
    <source>
        <dbReference type="EMBL" id="EEF14356.1"/>
    </source>
</evidence>
<dbReference type="EMBL" id="ACFU01000007">
    <property type="protein sequence ID" value="EEF14356.1"/>
    <property type="molecule type" value="Genomic_DNA"/>
</dbReference>
<reference evidence="2 3" key="1">
    <citation type="submission" date="2008-08" db="EMBL/GenBank/DDBJ databases">
        <authorList>
            <person name="Madupu R."/>
            <person name="Durkin A.S."/>
            <person name="Torralba M."/>
            <person name="Methe B."/>
            <person name="Sutton G.G."/>
            <person name="Strausberg R.L."/>
            <person name="Nelson K.E."/>
        </authorList>
    </citation>
    <scope>NUCLEOTIDE SEQUENCE [LARGE SCALE GENOMIC DNA]</scope>
    <source>
        <strain evidence="2 3">RM3267</strain>
    </source>
</reference>
<organism evidence="2 3">
    <name type="scientific">Campylobacter rectus RM3267</name>
    <dbReference type="NCBI Taxonomy" id="553218"/>
    <lineage>
        <taxon>Bacteria</taxon>
        <taxon>Pseudomonadati</taxon>
        <taxon>Campylobacterota</taxon>
        <taxon>Epsilonproteobacteria</taxon>
        <taxon>Campylobacterales</taxon>
        <taxon>Campylobacteraceae</taxon>
        <taxon>Campylobacter</taxon>
    </lineage>
</organism>
<evidence type="ECO:0000256" key="1">
    <source>
        <dbReference type="SAM" id="MobiDB-lite"/>
    </source>
</evidence>
<dbReference type="AlphaFoldDB" id="B9D124"/>
<feature type="compositionally biased region" description="Basic and acidic residues" evidence="1">
    <location>
        <begin position="30"/>
        <end position="41"/>
    </location>
</feature>
<evidence type="ECO:0000313" key="3">
    <source>
        <dbReference type="Proteomes" id="UP000003082"/>
    </source>
</evidence>
<gene>
    <name evidence="2" type="ORF">CAMRE0001_2834</name>
</gene>
<name>B9D124_CAMRE</name>
<feature type="region of interest" description="Disordered" evidence="1">
    <location>
        <begin position="1"/>
        <end position="41"/>
    </location>
</feature>
<proteinExistence type="predicted"/>
<protein>
    <submittedName>
        <fullName evidence="2">Uncharacterized protein</fullName>
    </submittedName>
</protein>
<sequence length="41" mass="4763">MRRQIRRSLPAKTQTKTASGDKFTQTVPSREPRMRVKFAAE</sequence>
<feature type="compositionally biased region" description="Polar residues" evidence="1">
    <location>
        <begin position="11"/>
        <end position="28"/>
    </location>
</feature>
<dbReference type="Proteomes" id="UP000003082">
    <property type="component" value="Unassembled WGS sequence"/>
</dbReference>
<keyword evidence="3" id="KW-1185">Reference proteome</keyword>
<accession>B9D124</accession>
<comment type="caution">
    <text evidence="2">The sequence shown here is derived from an EMBL/GenBank/DDBJ whole genome shotgun (WGS) entry which is preliminary data.</text>
</comment>